<feature type="domain" description="PilZ" evidence="1">
    <location>
        <begin position="500"/>
        <end position="581"/>
    </location>
</feature>
<dbReference type="OrthoDB" id="6208912at2"/>
<dbReference type="InterPro" id="IPR009875">
    <property type="entry name" value="PilZ_domain"/>
</dbReference>
<evidence type="ECO:0000259" key="1">
    <source>
        <dbReference type="Pfam" id="PF07238"/>
    </source>
</evidence>
<proteinExistence type="predicted"/>
<dbReference type="EMBL" id="CP052766">
    <property type="protein sequence ID" value="QJR82104.1"/>
    <property type="molecule type" value="Genomic_DNA"/>
</dbReference>
<dbReference type="KEGG" id="apel:CA267_015770"/>
<dbReference type="Proteomes" id="UP000219285">
    <property type="component" value="Chromosome"/>
</dbReference>
<dbReference type="AlphaFoldDB" id="A0A6M4MG04"/>
<keyword evidence="3" id="KW-1185">Reference proteome</keyword>
<accession>A0A6M4MG04</accession>
<organism evidence="2 3">
    <name type="scientific">Alteromonas pelagimontana</name>
    <dbReference type="NCBI Taxonomy" id="1858656"/>
    <lineage>
        <taxon>Bacteria</taxon>
        <taxon>Pseudomonadati</taxon>
        <taxon>Pseudomonadota</taxon>
        <taxon>Gammaproteobacteria</taxon>
        <taxon>Alteromonadales</taxon>
        <taxon>Alteromonadaceae</taxon>
        <taxon>Alteromonas/Salinimonas group</taxon>
        <taxon>Alteromonas</taxon>
    </lineage>
</organism>
<dbReference type="GO" id="GO:0035438">
    <property type="term" value="F:cyclic-di-GMP binding"/>
    <property type="evidence" value="ECO:0007669"/>
    <property type="project" value="InterPro"/>
</dbReference>
<evidence type="ECO:0000313" key="2">
    <source>
        <dbReference type="EMBL" id="QJR82104.1"/>
    </source>
</evidence>
<protein>
    <submittedName>
        <fullName evidence="2">PilZ domain-containing protein</fullName>
    </submittedName>
</protein>
<name>A0A6M4MG04_9ALTE</name>
<feature type="domain" description="PilZ" evidence="1">
    <location>
        <begin position="156"/>
        <end position="215"/>
    </location>
</feature>
<dbReference type="Pfam" id="PF07238">
    <property type="entry name" value="PilZ"/>
    <property type="match status" value="2"/>
</dbReference>
<evidence type="ECO:0000313" key="3">
    <source>
        <dbReference type="Proteomes" id="UP000219285"/>
    </source>
</evidence>
<gene>
    <name evidence="2" type="ORF">CA267_015770</name>
</gene>
<sequence>MSQDLQQYSEIIKQLKSMINEPEFNQVLVQLTRDIPREKRFLIKMELKRLARPCMRSIDLRGQVDGECRLYEHAGIPHYLDDIAIEVFEQQLRIFGHFCFGVYEAVLETENNFRVMRDKAAAEAAQAQRKAEEDVTGRALNGYNVPVVNLFSYSIREHERMNFAVAVEVFNENRVSIRGNSVDISIEGMKIKVGKEALFKPGEKLSVYFRGLEDEFAMDKRHGIAYHVMKISRLPDAQHLMLRRAKEFPNAAFDQFLENFIHGNKRRYKVNISNTIDAIRNKMLEQYFSPRSPSLPVFVDTTEQGLIPRYAMTNEVNREILAYWNDENEDLRLGYLINPTRLSWLAEQSTTARVTYVYSFTHLQNEKIYFYSASAQELEQKEELKSLFLGFGSRKASWRVYKLQMADMSPDQAHVPLSIPDSVGVKIKRQNHPPSARLMAKLKNLRHIVHITDITSESGQRQYSSQKFSRNNLPHLRAFGHAKNRIPAEIKVHRVCFQDKRLETRYLLRSNIVVKRNGAAPALSGVSEDISVHGLRIELAQEFLGELDTQVEVAFPKLQEITRTHNVMELKYRVIHHNVERNILHLKAMEGEEGKSARAFFDDLIKQNRSSLKTYPEEEEIPGIGHALRCINARNVPSMAFVLAKENTRYVPQGGIISEFDNNLNRLATHFSEKGNLNVEFMFRDRKMTDAFVQRGIKQVKADNNVLREELFIAYDPSQKESRMAIIPRLDSRFINDENRLNFITEAMNRGQFIALHIMLATTGKPDLEMLQSEINYVSVYAIHRAKELEEKLWSICACAHLIDITDEVLMRYNVPKVDRDRNRELDATYQVELGGIRAMLQA</sequence>
<reference evidence="3" key="1">
    <citation type="submission" date="2014-12" db="EMBL/GenBank/DDBJ databases">
        <title>Complete genome sequence of a multi-drug resistant Klebsiella pneumoniae.</title>
        <authorList>
            <person name="Hua X."/>
            <person name="Chen Q."/>
            <person name="Li X."/>
            <person name="Feng Y."/>
            <person name="Ruan Z."/>
            <person name="Yu Y."/>
        </authorList>
    </citation>
    <scope>NUCLEOTIDE SEQUENCE [LARGE SCALE GENOMIC DNA]</scope>
    <source>
        <strain evidence="3">5.12</strain>
    </source>
</reference>
<reference evidence="2 3" key="2">
    <citation type="submission" date="2020-04" db="EMBL/GenBank/DDBJ databases">
        <title>Complete genome sequence of Alteromonas pelagimontana 5.12T.</title>
        <authorList>
            <person name="Sinha R.K."/>
            <person name="Krishnan K.P."/>
            <person name="Kurian J.P."/>
        </authorList>
    </citation>
    <scope>NUCLEOTIDE SEQUENCE [LARGE SCALE GENOMIC DNA]</scope>
    <source>
        <strain evidence="2 3">5.12</strain>
    </source>
</reference>